<reference evidence="2 3" key="1">
    <citation type="submission" date="2024-03" db="EMBL/GenBank/DDBJ databases">
        <title>Complete genome sequence of the green alga Chloropicon roscoffensis RCC1871.</title>
        <authorList>
            <person name="Lemieux C."/>
            <person name="Pombert J.-F."/>
            <person name="Otis C."/>
            <person name="Turmel M."/>
        </authorList>
    </citation>
    <scope>NUCLEOTIDE SEQUENCE [LARGE SCALE GENOMIC DNA]</scope>
    <source>
        <strain evidence="2 3">RCC1871</strain>
    </source>
</reference>
<evidence type="ECO:0000313" key="3">
    <source>
        <dbReference type="Proteomes" id="UP001472866"/>
    </source>
</evidence>
<evidence type="ECO:0008006" key="4">
    <source>
        <dbReference type="Google" id="ProtNLM"/>
    </source>
</evidence>
<protein>
    <recommendedName>
        <fullName evidence="4">Secreted protein</fullName>
    </recommendedName>
</protein>
<evidence type="ECO:0000256" key="1">
    <source>
        <dbReference type="SAM" id="SignalP"/>
    </source>
</evidence>
<accession>A0AAX4PKX2</accession>
<evidence type="ECO:0000313" key="2">
    <source>
        <dbReference type="EMBL" id="WZN67034.1"/>
    </source>
</evidence>
<feature type="chain" id="PRO_5043668535" description="Secreted protein" evidence="1">
    <location>
        <begin position="27"/>
        <end position="306"/>
    </location>
</feature>
<gene>
    <name evidence="2" type="ORF">HKI87_17g86060</name>
</gene>
<organism evidence="2 3">
    <name type="scientific">Chloropicon roscoffensis</name>
    <dbReference type="NCBI Taxonomy" id="1461544"/>
    <lineage>
        <taxon>Eukaryota</taxon>
        <taxon>Viridiplantae</taxon>
        <taxon>Chlorophyta</taxon>
        <taxon>Chloropicophyceae</taxon>
        <taxon>Chloropicales</taxon>
        <taxon>Chloropicaceae</taxon>
        <taxon>Chloropicon</taxon>
    </lineage>
</organism>
<sequence>MKRSFQTMIFATLCIAAMVSPVAVQAQLEEEFGLGDGLAALLNSRDSRDSIDPADRPRPSFGPSFEATLVGIDEDHQAQLDEHIAALEEEFNTPSFASFNPDGHEPSPEEVFVPDESWPKTSLMVENWPSDDPFGYNKYVKQKWQEYGSDDFHTTWTRNALFALVSDRAGECEDIPPAEWRTPLAVRGASQFCQKKMERFSGGITGEEESVASAIDDWFVPGNLLDLLYGDDLLLCRNYLRGVDHVMVVESACWPNENPISGDRGNYLRLTVKGQLRCEKSSVADYYYFGPESACQTGPHGSASWK</sequence>
<keyword evidence="1" id="KW-0732">Signal</keyword>
<dbReference type="AlphaFoldDB" id="A0AAX4PKX2"/>
<feature type="signal peptide" evidence="1">
    <location>
        <begin position="1"/>
        <end position="26"/>
    </location>
</feature>
<name>A0AAX4PKX2_9CHLO</name>
<proteinExistence type="predicted"/>
<keyword evidence="3" id="KW-1185">Reference proteome</keyword>
<dbReference type="EMBL" id="CP151517">
    <property type="protein sequence ID" value="WZN67034.1"/>
    <property type="molecule type" value="Genomic_DNA"/>
</dbReference>
<dbReference type="Proteomes" id="UP001472866">
    <property type="component" value="Chromosome 17"/>
</dbReference>